<evidence type="ECO:0000313" key="2">
    <source>
        <dbReference type="EMBL" id="KRH76343.1"/>
    </source>
</evidence>
<feature type="compositionally biased region" description="Basic and acidic residues" evidence="1">
    <location>
        <begin position="45"/>
        <end position="60"/>
    </location>
</feature>
<name>A0A0R0LAY1_SOYBN</name>
<evidence type="ECO:0000313" key="4">
    <source>
        <dbReference type="Proteomes" id="UP000008827"/>
    </source>
</evidence>
<dbReference type="AlphaFoldDB" id="A0A0R0LAY1"/>
<dbReference type="Proteomes" id="UP000008827">
    <property type="component" value="Chromosome 1"/>
</dbReference>
<feature type="region of interest" description="Disordered" evidence="1">
    <location>
        <begin position="36"/>
        <end position="60"/>
    </location>
</feature>
<reference evidence="3" key="2">
    <citation type="submission" date="2018-02" db="UniProtKB">
        <authorList>
            <consortium name="EnsemblPlants"/>
        </authorList>
    </citation>
    <scope>IDENTIFICATION</scope>
    <source>
        <strain evidence="3">Williams 82</strain>
    </source>
</reference>
<dbReference type="InParanoid" id="A0A0R0LAY1"/>
<dbReference type="EMBL" id="CM000834">
    <property type="protein sequence ID" value="KRH76343.1"/>
    <property type="molecule type" value="Genomic_DNA"/>
</dbReference>
<gene>
    <name evidence="2" type="ORF">GLYMA_01G147200</name>
</gene>
<reference evidence="2" key="3">
    <citation type="submission" date="2018-07" db="EMBL/GenBank/DDBJ databases">
        <title>WGS assembly of Glycine max.</title>
        <authorList>
            <person name="Schmutz J."/>
            <person name="Cannon S."/>
            <person name="Schlueter J."/>
            <person name="Ma J."/>
            <person name="Mitros T."/>
            <person name="Nelson W."/>
            <person name="Hyten D."/>
            <person name="Song Q."/>
            <person name="Thelen J."/>
            <person name="Cheng J."/>
            <person name="Xu D."/>
            <person name="Hellsten U."/>
            <person name="May G."/>
            <person name="Yu Y."/>
            <person name="Sakurai T."/>
            <person name="Umezawa T."/>
            <person name="Bhattacharyya M."/>
            <person name="Sandhu D."/>
            <person name="Valliyodan B."/>
            <person name="Lindquist E."/>
            <person name="Peto M."/>
            <person name="Grant D."/>
            <person name="Shu S."/>
            <person name="Goodstein D."/>
            <person name="Barry K."/>
            <person name="Futrell-Griggs M."/>
            <person name="Abernathy B."/>
            <person name="Du J."/>
            <person name="Tian Z."/>
            <person name="Zhu L."/>
            <person name="Gill N."/>
            <person name="Joshi T."/>
            <person name="Libault M."/>
            <person name="Sethuraman A."/>
            <person name="Zhang X."/>
            <person name="Shinozaki K."/>
            <person name="Nguyen H."/>
            <person name="Wing R."/>
            <person name="Cregan P."/>
            <person name="Specht J."/>
            <person name="Grimwood J."/>
            <person name="Rokhsar D."/>
            <person name="Stacey G."/>
            <person name="Shoemaker R."/>
            <person name="Jackson S."/>
        </authorList>
    </citation>
    <scope>NUCLEOTIDE SEQUENCE</scope>
    <source>
        <tissue evidence="2">Callus</tissue>
    </source>
</reference>
<sequence>MVIINNCEDNAITSEGATSDNVDGMVSQRVSSRLRNQPKNYWGNDDNKRIKSGTDEDHNIGERTKLKNTCSHSINSSDNSLVFDKQDFEGILKIKKLLRDTNIYRLQSDEAYN</sequence>
<protein>
    <submittedName>
        <fullName evidence="2 3">Uncharacterized protein</fullName>
    </submittedName>
</protein>
<dbReference type="EnsemblPlants" id="KRH76343">
    <property type="protein sequence ID" value="KRH76343"/>
    <property type="gene ID" value="GLYMA_01G147200"/>
</dbReference>
<keyword evidence="4" id="KW-1185">Reference proteome</keyword>
<evidence type="ECO:0000313" key="3">
    <source>
        <dbReference type="EnsemblPlants" id="KRH76343"/>
    </source>
</evidence>
<proteinExistence type="predicted"/>
<evidence type="ECO:0000256" key="1">
    <source>
        <dbReference type="SAM" id="MobiDB-lite"/>
    </source>
</evidence>
<reference evidence="2 3" key="1">
    <citation type="journal article" date="2010" name="Nature">
        <title>Genome sequence of the palaeopolyploid soybean.</title>
        <authorList>
            <person name="Schmutz J."/>
            <person name="Cannon S.B."/>
            <person name="Schlueter J."/>
            <person name="Ma J."/>
            <person name="Mitros T."/>
            <person name="Nelson W."/>
            <person name="Hyten D.L."/>
            <person name="Song Q."/>
            <person name="Thelen J.J."/>
            <person name="Cheng J."/>
            <person name="Xu D."/>
            <person name="Hellsten U."/>
            <person name="May G.D."/>
            <person name="Yu Y."/>
            <person name="Sakurai T."/>
            <person name="Umezawa T."/>
            <person name="Bhattacharyya M.K."/>
            <person name="Sandhu D."/>
            <person name="Valliyodan B."/>
            <person name="Lindquist E."/>
            <person name="Peto M."/>
            <person name="Grant D."/>
            <person name="Shu S."/>
            <person name="Goodstein D."/>
            <person name="Barry K."/>
            <person name="Futrell-Griggs M."/>
            <person name="Abernathy B."/>
            <person name="Du J."/>
            <person name="Tian Z."/>
            <person name="Zhu L."/>
            <person name="Gill N."/>
            <person name="Joshi T."/>
            <person name="Libault M."/>
            <person name="Sethuraman A."/>
            <person name="Zhang X.-C."/>
            <person name="Shinozaki K."/>
            <person name="Nguyen H.T."/>
            <person name="Wing R.A."/>
            <person name="Cregan P."/>
            <person name="Specht J."/>
            <person name="Grimwood J."/>
            <person name="Rokhsar D."/>
            <person name="Stacey G."/>
            <person name="Shoemaker R.C."/>
            <person name="Jackson S.A."/>
        </authorList>
    </citation>
    <scope>NUCLEOTIDE SEQUENCE</scope>
    <source>
        <strain evidence="3">cv. Williams 82</strain>
        <tissue evidence="2">Callus</tissue>
    </source>
</reference>
<accession>A0A0R0LAY1</accession>
<dbReference type="SMR" id="A0A0R0LAY1"/>
<dbReference type="Gramene" id="KRH76343">
    <property type="protein sequence ID" value="KRH76343"/>
    <property type="gene ID" value="GLYMA_01G147200"/>
</dbReference>
<organism evidence="2">
    <name type="scientific">Glycine max</name>
    <name type="common">Soybean</name>
    <name type="synonym">Glycine hispida</name>
    <dbReference type="NCBI Taxonomy" id="3847"/>
    <lineage>
        <taxon>Eukaryota</taxon>
        <taxon>Viridiplantae</taxon>
        <taxon>Streptophyta</taxon>
        <taxon>Embryophyta</taxon>
        <taxon>Tracheophyta</taxon>
        <taxon>Spermatophyta</taxon>
        <taxon>Magnoliopsida</taxon>
        <taxon>eudicotyledons</taxon>
        <taxon>Gunneridae</taxon>
        <taxon>Pentapetalae</taxon>
        <taxon>rosids</taxon>
        <taxon>fabids</taxon>
        <taxon>Fabales</taxon>
        <taxon>Fabaceae</taxon>
        <taxon>Papilionoideae</taxon>
        <taxon>50 kb inversion clade</taxon>
        <taxon>NPAAA clade</taxon>
        <taxon>indigoferoid/millettioid clade</taxon>
        <taxon>Phaseoleae</taxon>
        <taxon>Glycine</taxon>
        <taxon>Glycine subgen. Soja</taxon>
    </lineage>
</organism>